<reference evidence="6" key="1">
    <citation type="submission" date="2023-07" db="EMBL/GenBank/DDBJ databases">
        <title>draft genome sequence of fig (Ficus carica).</title>
        <authorList>
            <person name="Takahashi T."/>
            <person name="Nishimura K."/>
        </authorList>
    </citation>
    <scope>NUCLEOTIDE SEQUENCE</scope>
</reference>
<dbReference type="InterPro" id="IPR036388">
    <property type="entry name" value="WH-like_DNA-bd_sf"/>
</dbReference>
<gene>
    <name evidence="6" type="ORF">TIFTF001_033591</name>
</gene>
<name>A0AA88J3Y7_FICCA</name>
<evidence type="ECO:0000256" key="3">
    <source>
        <dbReference type="ARBA" id="ARBA00022821"/>
    </source>
</evidence>
<dbReference type="Gene3D" id="1.10.8.430">
    <property type="entry name" value="Helical domain of apoptotic protease-activating factors"/>
    <property type="match status" value="1"/>
</dbReference>
<feature type="domain" description="Disease resistance N-terminal" evidence="4">
    <location>
        <begin position="22"/>
        <end position="103"/>
    </location>
</feature>
<dbReference type="InterPro" id="IPR027417">
    <property type="entry name" value="P-loop_NTPase"/>
</dbReference>
<dbReference type="EMBL" id="BTGU01000184">
    <property type="protein sequence ID" value="GMN64518.1"/>
    <property type="molecule type" value="Genomic_DNA"/>
</dbReference>
<dbReference type="Gene3D" id="1.10.10.10">
    <property type="entry name" value="Winged helix-like DNA-binding domain superfamily/Winged helix DNA-binding domain"/>
    <property type="match status" value="1"/>
</dbReference>
<evidence type="ECO:0000259" key="5">
    <source>
        <dbReference type="Pfam" id="PF23559"/>
    </source>
</evidence>
<dbReference type="FunFam" id="1.10.10.10:FF:000322">
    <property type="entry name" value="Probable disease resistance protein At1g63360"/>
    <property type="match status" value="1"/>
</dbReference>
<evidence type="ECO:0008006" key="8">
    <source>
        <dbReference type="Google" id="ProtNLM"/>
    </source>
</evidence>
<dbReference type="InterPro" id="IPR041118">
    <property type="entry name" value="Rx_N"/>
</dbReference>
<evidence type="ECO:0000313" key="6">
    <source>
        <dbReference type="EMBL" id="GMN64518.1"/>
    </source>
</evidence>
<dbReference type="GO" id="GO:0043531">
    <property type="term" value="F:ADP binding"/>
    <property type="evidence" value="ECO:0007669"/>
    <property type="project" value="InterPro"/>
</dbReference>
<evidence type="ECO:0000259" key="4">
    <source>
        <dbReference type="Pfam" id="PF18052"/>
    </source>
</evidence>
<proteinExistence type="predicted"/>
<dbReference type="Gene3D" id="1.20.5.4130">
    <property type="match status" value="1"/>
</dbReference>
<keyword evidence="2" id="KW-0547">Nucleotide-binding</keyword>
<sequence length="409" mass="46434">MAEVLVAGALLSGFINVLCERLMTNEALDFFRGKKLIAKLLLELKIKLLSANALLNDVEKKQFRDENVRKWIKELKDVIYGADNVMDKLNTEALRRELEEGDGSGSKASQCLKCIPTLFRTSPFENTGVDQSRPLQKLLAPLVVKESDVYGREAYKEAIVKLLLSDVNCGDKISVISVVGMGGMMSEEDCMKLFKKHVFGNVDSEIPLALREAIIEVVEKCKGLPLAVKAIAGLLRSVSNPGEWSKILQNDVWELQFQENQKNNIHPALRFSYHFLPTQLKRCFAYCSIFPKDYEFKEADQEQLIWLWMAERLLQPEKGKTMEEVGEDYLKALVSRSFFQQSKRDGKSILHMHDLVLDLAIRTSASSAMLHHLASQIAARLLTYSIDVRHELSLSKYNFDIRDTNHNHA</sequence>
<evidence type="ECO:0000256" key="2">
    <source>
        <dbReference type="ARBA" id="ARBA00022741"/>
    </source>
</evidence>
<feature type="domain" description="Disease resistance protein winged helix" evidence="5">
    <location>
        <begin position="289"/>
        <end position="360"/>
    </location>
</feature>
<dbReference type="PANTHER" id="PTHR23155">
    <property type="entry name" value="DISEASE RESISTANCE PROTEIN RP"/>
    <property type="match status" value="1"/>
</dbReference>
<evidence type="ECO:0000256" key="1">
    <source>
        <dbReference type="ARBA" id="ARBA00022737"/>
    </source>
</evidence>
<dbReference type="SUPFAM" id="SSF52540">
    <property type="entry name" value="P-loop containing nucleoside triphosphate hydrolases"/>
    <property type="match status" value="1"/>
</dbReference>
<dbReference type="InterPro" id="IPR044974">
    <property type="entry name" value="Disease_R_plants"/>
</dbReference>
<dbReference type="InterPro" id="IPR042197">
    <property type="entry name" value="Apaf_helical"/>
</dbReference>
<comment type="caution">
    <text evidence="6">The sequence shown here is derived from an EMBL/GenBank/DDBJ whole genome shotgun (WGS) entry which is preliminary data.</text>
</comment>
<dbReference type="GO" id="GO:0098542">
    <property type="term" value="P:defense response to other organism"/>
    <property type="evidence" value="ECO:0007669"/>
    <property type="project" value="TreeGrafter"/>
</dbReference>
<dbReference type="Pfam" id="PF23559">
    <property type="entry name" value="WHD_DRP"/>
    <property type="match status" value="1"/>
</dbReference>
<protein>
    <recommendedName>
        <fullName evidence="8">Disease resistance RPP13-like protein 1</fullName>
    </recommendedName>
</protein>
<dbReference type="InterPro" id="IPR058922">
    <property type="entry name" value="WHD_DRP"/>
</dbReference>
<organism evidence="6 7">
    <name type="scientific">Ficus carica</name>
    <name type="common">Common fig</name>
    <dbReference type="NCBI Taxonomy" id="3494"/>
    <lineage>
        <taxon>Eukaryota</taxon>
        <taxon>Viridiplantae</taxon>
        <taxon>Streptophyta</taxon>
        <taxon>Embryophyta</taxon>
        <taxon>Tracheophyta</taxon>
        <taxon>Spermatophyta</taxon>
        <taxon>Magnoliopsida</taxon>
        <taxon>eudicotyledons</taxon>
        <taxon>Gunneridae</taxon>
        <taxon>Pentapetalae</taxon>
        <taxon>rosids</taxon>
        <taxon>fabids</taxon>
        <taxon>Rosales</taxon>
        <taxon>Moraceae</taxon>
        <taxon>Ficeae</taxon>
        <taxon>Ficus</taxon>
    </lineage>
</organism>
<dbReference type="AlphaFoldDB" id="A0AA88J3Y7"/>
<keyword evidence="1" id="KW-0677">Repeat</keyword>
<keyword evidence="7" id="KW-1185">Reference proteome</keyword>
<dbReference type="Pfam" id="PF18052">
    <property type="entry name" value="Rx_N"/>
    <property type="match status" value="1"/>
</dbReference>
<evidence type="ECO:0000313" key="7">
    <source>
        <dbReference type="Proteomes" id="UP001187192"/>
    </source>
</evidence>
<keyword evidence="3" id="KW-0611">Plant defense</keyword>
<dbReference type="Proteomes" id="UP001187192">
    <property type="component" value="Unassembled WGS sequence"/>
</dbReference>
<accession>A0AA88J3Y7</accession>
<dbReference type="PANTHER" id="PTHR23155:SF1241">
    <property type="entry name" value="DISEASE RESISTANCE RPP13-LIKE PROTEIN 1-RELATED"/>
    <property type="match status" value="1"/>
</dbReference>